<dbReference type="Pfam" id="PF00672">
    <property type="entry name" value="HAMP"/>
    <property type="match status" value="1"/>
</dbReference>
<dbReference type="Gene3D" id="3.60.40.10">
    <property type="entry name" value="PPM-type phosphatase domain"/>
    <property type="match status" value="1"/>
</dbReference>
<dbReference type="SMART" id="SM00304">
    <property type="entry name" value="HAMP"/>
    <property type="match status" value="1"/>
</dbReference>
<proteinExistence type="predicted"/>
<dbReference type="EMBL" id="CP001649">
    <property type="protein sequence ID" value="ACS81372.1"/>
    <property type="molecule type" value="Genomic_DNA"/>
</dbReference>
<evidence type="ECO:0000259" key="2">
    <source>
        <dbReference type="PROSITE" id="PS50885"/>
    </source>
</evidence>
<dbReference type="RefSeq" id="WP_015853188.1">
    <property type="nucleotide sequence ID" value="NC_012881.1"/>
</dbReference>
<dbReference type="Gene3D" id="6.10.340.10">
    <property type="match status" value="1"/>
</dbReference>
<dbReference type="eggNOG" id="COG2972">
    <property type="taxonomic scope" value="Bacteria"/>
</dbReference>
<dbReference type="InterPro" id="IPR003660">
    <property type="entry name" value="HAMP_dom"/>
</dbReference>
<accession>C6BRY9</accession>
<name>C6BRY9_MARSD</name>
<dbReference type="Proteomes" id="UP000002601">
    <property type="component" value="Chromosome"/>
</dbReference>
<dbReference type="Gene3D" id="3.30.450.20">
    <property type="entry name" value="PAS domain"/>
    <property type="match status" value="1"/>
</dbReference>
<feature type="domain" description="HAMP" evidence="2">
    <location>
        <begin position="435"/>
        <end position="487"/>
    </location>
</feature>
<dbReference type="HOGENOM" id="CLU_020306_1_0_7"/>
<dbReference type="SUPFAM" id="SSF81606">
    <property type="entry name" value="PP2C-like"/>
    <property type="match status" value="1"/>
</dbReference>
<keyword evidence="1" id="KW-0378">Hydrolase</keyword>
<dbReference type="GO" id="GO:0016791">
    <property type="term" value="F:phosphatase activity"/>
    <property type="evidence" value="ECO:0007669"/>
    <property type="project" value="TreeGrafter"/>
</dbReference>
<dbReference type="OrthoDB" id="343514at2"/>
<evidence type="ECO:0000313" key="3">
    <source>
        <dbReference type="EMBL" id="ACS81372.1"/>
    </source>
</evidence>
<dbReference type="InterPro" id="IPR052016">
    <property type="entry name" value="Bact_Sigma-Reg"/>
</dbReference>
<dbReference type="AlphaFoldDB" id="C6BRY9"/>
<dbReference type="PANTHER" id="PTHR43156:SF2">
    <property type="entry name" value="STAGE II SPORULATION PROTEIN E"/>
    <property type="match status" value="1"/>
</dbReference>
<dbReference type="CDD" id="cd18773">
    <property type="entry name" value="PDC1_HK_sensor"/>
    <property type="match status" value="1"/>
</dbReference>
<dbReference type="CDD" id="cd06225">
    <property type="entry name" value="HAMP"/>
    <property type="match status" value="1"/>
</dbReference>
<evidence type="ECO:0000256" key="1">
    <source>
        <dbReference type="ARBA" id="ARBA00022801"/>
    </source>
</evidence>
<reference evidence="3 4" key="1">
    <citation type="submission" date="2009-06" db="EMBL/GenBank/DDBJ databases">
        <title>Complete sequence of Desulfovibrio salexigens DSM 2638.</title>
        <authorList>
            <consortium name="US DOE Joint Genome Institute"/>
            <person name="Lucas S."/>
            <person name="Copeland A."/>
            <person name="Lapidus A."/>
            <person name="Glavina del Rio T."/>
            <person name="Tice H."/>
            <person name="Bruce D."/>
            <person name="Goodwin L."/>
            <person name="Pitluck S."/>
            <person name="Munk A.C."/>
            <person name="Brettin T."/>
            <person name="Detter J.C."/>
            <person name="Han C."/>
            <person name="Tapia R."/>
            <person name="Larimer F."/>
            <person name="Land M."/>
            <person name="Hauser L."/>
            <person name="Kyrpides N."/>
            <person name="Anderson I."/>
            <person name="Wall J.D."/>
            <person name="Arkin A.P."/>
            <person name="Dehal P."/>
            <person name="Chivian D."/>
            <person name="Giles B."/>
            <person name="Hazen T.C."/>
        </authorList>
    </citation>
    <scope>NUCLEOTIDE SEQUENCE [LARGE SCALE GENOMIC DNA]</scope>
    <source>
        <strain evidence="4">ATCC 14822 / DSM 2638 / NCIMB 8403 / VKM B-1763</strain>
    </source>
</reference>
<gene>
    <name evidence="3" type="ordered locus">Desal_3322</name>
</gene>
<dbReference type="SUPFAM" id="SSF158472">
    <property type="entry name" value="HAMP domain-like"/>
    <property type="match status" value="1"/>
</dbReference>
<dbReference type="KEGG" id="dsa:Desal_3322"/>
<sequence length="732" mass="81409">MKIRWKMLIILLTFSLTPLFVLKTHGLNSLKDLGADLQTQTRVTLLERATHNLADQAKGAAVMIDIEGRLYQSTLKSIQGEAELRLNDNDIPPQKNSPYITTRHKSFDKPELTNSPAYKKRALMGKGTNRRGDHNMMAAVQRGDFIDLPVTLNHISFWLAGNLSPQEAKADINKIAPLLDDFKSCASSLNSLILWQEIILENGLVATYPGHDSFPRKYDPRTHAWYKEVKEQGEVSWTLPSTDAATKTLCNRLTAPLYGNDGQFIGVASLVIPIGESLNKALVSTDTKKAKVMLVTTLHRDDSHKNSLLVLGKIGDEQIEEDFRPMHGYFWQAPPEKEWLTEDNPEFKTLIKDVTDKNSGVLHMNDNGVPSLWTYSPVNNSVSILIIIPVHEFTAEADEAEQYVRESIANQLEGTSLIALAVILSIAIVAYFVSQGLSKPIHKLSEAMIKVGEGDWDARADFHSKDELGDLAQNFNYMVPQLREHSRIRQALSLADEAQQSLFPKSPPDIENVDIGARCTFSEQTGGDYYDFVGCATCGPKTFATVIGDVSGHGVSAALLMTSARAYIRALSGRGKTLVEAATEVNRLITKDCAQTGHFMTMFMAICNADERTVNWIRAGHDPGMVYSPETDTFDQLLGEGLALGVDEGYPYREYLTQMNQGQILVLYTDGIWEAHSPAGNQFGKDRMKQVIRDNCHKSSQEISDIILLEVENHRKGLPLEDDCTIIVVKFL</sequence>
<dbReference type="PROSITE" id="PS50885">
    <property type="entry name" value="HAMP"/>
    <property type="match status" value="1"/>
</dbReference>
<dbReference type="Pfam" id="PF07228">
    <property type="entry name" value="SpoIIE"/>
    <property type="match status" value="1"/>
</dbReference>
<keyword evidence="4" id="KW-1185">Reference proteome</keyword>
<dbReference type="SMART" id="SM00331">
    <property type="entry name" value="PP2C_SIG"/>
    <property type="match status" value="1"/>
</dbReference>
<dbReference type="GO" id="GO:0007165">
    <property type="term" value="P:signal transduction"/>
    <property type="evidence" value="ECO:0007669"/>
    <property type="project" value="InterPro"/>
</dbReference>
<dbReference type="STRING" id="526222.Desal_3322"/>
<dbReference type="Pfam" id="PF22673">
    <property type="entry name" value="MCP-like_PDC_1"/>
    <property type="match status" value="1"/>
</dbReference>
<dbReference type="PANTHER" id="PTHR43156">
    <property type="entry name" value="STAGE II SPORULATION PROTEIN E-RELATED"/>
    <property type="match status" value="1"/>
</dbReference>
<dbReference type="eggNOG" id="COG2208">
    <property type="taxonomic scope" value="Bacteria"/>
</dbReference>
<evidence type="ECO:0000313" key="4">
    <source>
        <dbReference type="Proteomes" id="UP000002601"/>
    </source>
</evidence>
<protein>
    <submittedName>
        <fullName evidence="3">Protein serine/threonine phosphatase</fullName>
    </submittedName>
</protein>
<dbReference type="InterPro" id="IPR036457">
    <property type="entry name" value="PPM-type-like_dom_sf"/>
</dbReference>
<dbReference type="GO" id="GO:0016020">
    <property type="term" value="C:membrane"/>
    <property type="evidence" value="ECO:0007669"/>
    <property type="project" value="InterPro"/>
</dbReference>
<dbReference type="InterPro" id="IPR001932">
    <property type="entry name" value="PPM-type_phosphatase-like_dom"/>
</dbReference>
<organism evidence="3 4">
    <name type="scientific">Maridesulfovibrio salexigens (strain ATCC 14822 / DSM 2638 / NCIMB 8403 / VKM B-1763)</name>
    <name type="common">Desulfovibrio salexigens</name>
    <dbReference type="NCBI Taxonomy" id="526222"/>
    <lineage>
        <taxon>Bacteria</taxon>
        <taxon>Pseudomonadati</taxon>
        <taxon>Thermodesulfobacteriota</taxon>
        <taxon>Desulfovibrionia</taxon>
        <taxon>Desulfovibrionales</taxon>
        <taxon>Desulfovibrionaceae</taxon>
        <taxon>Maridesulfovibrio</taxon>
    </lineage>
</organism>